<keyword evidence="1" id="KW-0479">Metal-binding</keyword>
<dbReference type="GO" id="GO:0046872">
    <property type="term" value="F:metal ion binding"/>
    <property type="evidence" value="ECO:0007669"/>
    <property type="project" value="UniProtKB-KW"/>
</dbReference>
<dbReference type="Pfam" id="PF13640">
    <property type="entry name" value="2OG-FeII_Oxy_3"/>
    <property type="match status" value="1"/>
</dbReference>
<dbReference type="PROSITE" id="PS51471">
    <property type="entry name" value="FE2OG_OXY"/>
    <property type="match status" value="1"/>
</dbReference>
<feature type="domain" description="Fe2OG dioxygenase" evidence="2">
    <location>
        <begin position="164"/>
        <end position="270"/>
    </location>
</feature>
<comment type="similarity">
    <text evidence="1">Belongs to the iron/ascorbate-dependent oxidoreductase family.</text>
</comment>
<dbReference type="Proteomes" id="UP000593566">
    <property type="component" value="Unassembled WGS sequence"/>
</dbReference>
<evidence type="ECO:0000259" key="2">
    <source>
        <dbReference type="PROSITE" id="PS51471"/>
    </source>
</evidence>
<dbReference type="PANTHER" id="PTHR33099">
    <property type="entry name" value="FE2OG DIOXYGENASE DOMAIN-CONTAINING PROTEIN"/>
    <property type="match status" value="1"/>
</dbReference>
<keyword evidence="1" id="KW-0560">Oxidoreductase</keyword>
<keyword evidence="1" id="KW-0408">Iron</keyword>
<dbReference type="GO" id="GO:0016491">
    <property type="term" value="F:oxidoreductase activity"/>
    <property type="evidence" value="ECO:0007669"/>
    <property type="project" value="UniProtKB-KW"/>
</dbReference>
<reference evidence="3 4" key="1">
    <citation type="journal article" date="2020" name="Genomics">
        <title>Complete, high-quality genomes from long-read metagenomic sequencing of two wolf lichen thalli reveals enigmatic genome architecture.</title>
        <authorList>
            <person name="McKenzie S.K."/>
            <person name="Walston R.F."/>
            <person name="Allen J.L."/>
        </authorList>
    </citation>
    <scope>NUCLEOTIDE SEQUENCE [LARGE SCALE GENOMIC DNA]</scope>
    <source>
        <strain evidence="3">WasteWater1</strain>
    </source>
</reference>
<evidence type="ECO:0000313" key="4">
    <source>
        <dbReference type="Proteomes" id="UP000593566"/>
    </source>
</evidence>
<comment type="caution">
    <text evidence="3">The sequence shown here is derived from an EMBL/GenBank/DDBJ whole genome shotgun (WGS) entry which is preliminary data.</text>
</comment>
<gene>
    <name evidence="3" type="ORF">HO133_006769</name>
</gene>
<accession>A0A8H6C625</accession>
<name>A0A8H6C625_9LECA</name>
<dbReference type="PANTHER" id="PTHR33099:SF7">
    <property type="entry name" value="MYND-TYPE DOMAIN-CONTAINING PROTEIN"/>
    <property type="match status" value="1"/>
</dbReference>
<dbReference type="RefSeq" id="XP_037147102.1">
    <property type="nucleotide sequence ID" value="XM_037297666.1"/>
</dbReference>
<dbReference type="AlphaFoldDB" id="A0A8H6C625"/>
<evidence type="ECO:0000256" key="1">
    <source>
        <dbReference type="RuleBase" id="RU003682"/>
    </source>
</evidence>
<evidence type="ECO:0000313" key="3">
    <source>
        <dbReference type="EMBL" id="KAF6217667.1"/>
    </source>
</evidence>
<dbReference type="InterPro" id="IPR005123">
    <property type="entry name" value="Oxoglu/Fe-dep_dioxygenase_dom"/>
</dbReference>
<protein>
    <recommendedName>
        <fullName evidence="2">Fe2OG dioxygenase domain-containing protein</fullName>
    </recommendedName>
</protein>
<dbReference type="EMBL" id="JACCJB010000026">
    <property type="protein sequence ID" value="KAF6217667.1"/>
    <property type="molecule type" value="Genomic_DNA"/>
</dbReference>
<proteinExistence type="inferred from homology"/>
<dbReference type="InterPro" id="IPR044862">
    <property type="entry name" value="Pro_4_hyd_alph_FE2OG_OXY"/>
</dbReference>
<dbReference type="Gene3D" id="2.60.120.620">
    <property type="entry name" value="q2cbj1_9rhob like domain"/>
    <property type="match status" value="1"/>
</dbReference>
<dbReference type="GeneID" id="59335170"/>
<keyword evidence="4" id="KW-1185">Reference proteome</keyword>
<organism evidence="3 4">
    <name type="scientific">Letharia lupina</name>
    <dbReference type="NCBI Taxonomy" id="560253"/>
    <lineage>
        <taxon>Eukaryota</taxon>
        <taxon>Fungi</taxon>
        <taxon>Dikarya</taxon>
        <taxon>Ascomycota</taxon>
        <taxon>Pezizomycotina</taxon>
        <taxon>Lecanoromycetes</taxon>
        <taxon>OSLEUM clade</taxon>
        <taxon>Lecanoromycetidae</taxon>
        <taxon>Lecanorales</taxon>
        <taxon>Lecanorineae</taxon>
        <taxon>Parmeliaceae</taxon>
        <taxon>Letharia</taxon>
    </lineage>
</organism>
<sequence length="465" mass="50945">MPAAKKGLAKGKVEESSLLDQLVGAVSAQKAAFCCGGEVQVSNNEENLLSRFENLTYDDGKATSASIVLRWDLPSGKTVRKLALPPSEAADGAAVIEGLLKHCTPATFGKAGEEVLDESYRKAAKLDAHQFSTNFNPHDVGIVDAISQILLPGVAKPFVDGKSTFEDNLSVAAELYKLNIYSGPSGKFRAHVDTPRGAKQFGSLVICLPYPHEGGQLCVAHQGLETVFDWGRKEANKIQWAAFYSDCEHEVLEVKSGHRLTPTYNLYVRERLGGVMRQNTSVNLKQYALSNKIIDALKAPDFMTKGGVLGFYCQHAYAHTNDNHRNRLPYALKGIDAVFYSTFYHLGLDVEVRPVMKGMPDEEDRKLRKQLQGAELVGAKLHGVILSDAGGCEDEGSATMIVKSKWLSEWYKGIVWFNEPGPRELAMVHMAYGNEPSLEWHYSSAAILVKVPASGSELRDKVTKG</sequence>